<keyword evidence="2" id="KW-0472">Membrane</keyword>
<evidence type="ECO:0000256" key="2">
    <source>
        <dbReference type="SAM" id="Phobius"/>
    </source>
</evidence>
<evidence type="ECO:0000313" key="3">
    <source>
        <dbReference type="Proteomes" id="UP000504606"/>
    </source>
</evidence>
<dbReference type="Proteomes" id="UP000504606">
    <property type="component" value="Unplaced"/>
</dbReference>
<keyword evidence="2" id="KW-1133">Transmembrane helix</keyword>
<reference evidence="4" key="1">
    <citation type="submission" date="2025-08" db="UniProtKB">
        <authorList>
            <consortium name="RefSeq"/>
        </authorList>
    </citation>
    <scope>IDENTIFICATION</scope>
    <source>
        <tissue evidence="4">Whole organism</tissue>
    </source>
</reference>
<dbReference type="GeneID" id="113215177"/>
<feature type="compositionally biased region" description="Low complexity" evidence="1">
    <location>
        <begin position="94"/>
        <end position="103"/>
    </location>
</feature>
<name>A0A9C6XSW6_FRAOC</name>
<evidence type="ECO:0000256" key="1">
    <source>
        <dbReference type="SAM" id="MobiDB-lite"/>
    </source>
</evidence>
<protein>
    <submittedName>
        <fullName evidence="4">Uncharacterized protein LOC113215177 isoform X3</fullName>
    </submittedName>
</protein>
<evidence type="ECO:0000313" key="4">
    <source>
        <dbReference type="RefSeq" id="XP_052129883.1"/>
    </source>
</evidence>
<accession>A0A9C6XSW6</accession>
<keyword evidence="2" id="KW-0812">Transmembrane</keyword>
<keyword evidence="3" id="KW-1185">Reference proteome</keyword>
<sequence length="213" mass="22484">MASLPWVPWATNRTEVLSPAEIERIVQMHKESKQNAVIYVLVVLAFYFVALSILVGRYLQNERDLDLVMCLGQVLERCMASGRRVAGPATLSSATPGPTAPGAAPLPAPAPRKFSLKLPSIQQPRRPPRPRHPMTDDESSETSSPPYSPALRGLAAASASSSDEGPPPYDDGGLLGPPGGGVALASWSTHTAPGRASPAVVSVMVCDLQDTPV</sequence>
<feature type="region of interest" description="Disordered" evidence="1">
    <location>
        <begin position="87"/>
        <end position="196"/>
    </location>
</feature>
<gene>
    <name evidence="4" type="primary">LOC113215177</name>
</gene>
<feature type="compositionally biased region" description="Gly residues" evidence="1">
    <location>
        <begin position="173"/>
        <end position="182"/>
    </location>
</feature>
<dbReference type="RefSeq" id="XP_052129883.1">
    <property type="nucleotide sequence ID" value="XM_052273923.1"/>
</dbReference>
<organism evidence="3 4">
    <name type="scientific">Frankliniella occidentalis</name>
    <name type="common">Western flower thrips</name>
    <name type="synonym">Euthrips occidentalis</name>
    <dbReference type="NCBI Taxonomy" id="133901"/>
    <lineage>
        <taxon>Eukaryota</taxon>
        <taxon>Metazoa</taxon>
        <taxon>Ecdysozoa</taxon>
        <taxon>Arthropoda</taxon>
        <taxon>Hexapoda</taxon>
        <taxon>Insecta</taxon>
        <taxon>Pterygota</taxon>
        <taxon>Neoptera</taxon>
        <taxon>Paraneoptera</taxon>
        <taxon>Thysanoptera</taxon>
        <taxon>Terebrantia</taxon>
        <taxon>Thripoidea</taxon>
        <taxon>Thripidae</taxon>
        <taxon>Frankliniella</taxon>
    </lineage>
</organism>
<feature type="transmembrane region" description="Helical" evidence="2">
    <location>
        <begin position="36"/>
        <end position="59"/>
    </location>
</feature>
<dbReference type="AlphaFoldDB" id="A0A9C6XSW6"/>
<proteinExistence type="predicted"/>